<keyword evidence="2" id="KW-1185">Reference proteome</keyword>
<sequence>MLMLWTCIIEHPKGKAKRKKWDINIQPITFNVGEEVFVTTHHLSSLINKHIHKFFKLFEGHYRIEDVVGHNVYKIIIPIGTYLYWSIL</sequence>
<evidence type="ECO:0000313" key="2">
    <source>
        <dbReference type="Proteomes" id="UP001159363"/>
    </source>
</evidence>
<organism evidence="1 2">
    <name type="scientific">Dryococelus australis</name>
    <dbReference type="NCBI Taxonomy" id="614101"/>
    <lineage>
        <taxon>Eukaryota</taxon>
        <taxon>Metazoa</taxon>
        <taxon>Ecdysozoa</taxon>
        <taxon>Arthropoda</taxon>
        <taxon>Hexapoda</taxon>
        <taxon>Insecta</taxon>
        <taxon>Pterygota</taxon>
        <taxon>Neoptera</taxon>
        <taxon>Polyneoptera</taxon>
        <taxon>Phasmatodea</taxon>
        <taxon>Verophasmatodea</taxon>
        <taxon>Anareolatae</taxon>
        <taxon>Phasmatidae</taxon>
        <taxon>Eurycanthinae</taxon>
        <taxon>Dryococelus</taxon>
    </lineage>
</organism>
<evidence type="ECO:0000313" key="1">
    <source>
        <dbReference type="EMBL" id="KAJ8896744.1"/>
    </source>
</evidence>
<proteinExistence type="predicted"/>
<dbReference type="Proteomes" id="UP001159363">
    <property type="component" value="Chromosome 1"/>
</dbReference>
<comment type="caution">
    <text evidence="1">The sequence shown here is derived from an EMBL/GenBank/DDBJ whole genome shotgun (WGS) entry which is preliminary data.</text>
</comment>
<name>A0ABQ9IJC3_9NEOP</name>
<reference evidence="1 2" key="1">
    <citation type="submission" date="2023-02" db="EMBL/GenBank/DDBJ databases">
        <title>LHISI_Scaffold_Assembly.</title>
        <authorList>
            <person name="Stuart O.P."/>
            <person name="Cleave R."/>
            <person name="Magrath M.J.L."/>
            <person name="Mikheyev A.S."/>
        </authorList>
    </citation>
    <scope>NUCLEOTIDE SEQUENCE [LARGE SCALE GENOMIC DNA]</scope>
    <source>
        <strain evidence="1">Daus_M_001</strain>
        <tissue evidence="1">Leg muscle</tissue>
    </source>
</reference>
<gene>
    <name evidence="1" type="ORF">PR048_002089</name>
</gene>
<dbReference type="EMBL" id="JARBHB010000001">
    <property type="protein sequence ID" value="KAJ8896744.1"/>
    <property type="molecule type" value="Genomic_DNA"/>
</dbReference>
<accession>A0ABQ9IJC3</accession>
<protein>
    <submittedName>
        <fullName evidence="1">Uncharacterized protein</fullName>
    </submittedName>
</protein>
<feature type="non-terminal residue" evidence="1">
    <location>
        <position position="88"/>
    </location>
</feature>